<dbReference type="PRINTS" id="PR00756">
    <property type="entry name" value="ALADIPTASE"/>
</dbReference>
<feature type="binding site" evidence="11">
    <location>
        <position position="402"/>
    </location>
    <ligand>
        <name>Zn(2+)</name>
        <dbReference type="ChEBI" id="CHEBI:29105"/>
        <note>catalytic</note>
    </ligand>
</feature>
<dbReference type="Pfam" id="PF01433">
    <property type="entry name" value="Peptidase_M1"/>
    <property type="match status" value="1"/>
</dbReference>
<dbReference type="FunFam" id="2.60.40.1730:FF:000002">
    <property type="entry name" value="Aminopeptidase"/>
    <property type="match status" value="1"/>
</dbReference>
<evidence type="ECO:0000259" key="14">
    <source>
        <dbReference type="Pfam" id="PF01433"/>
    </source>
</evidence>
<comment type="cofactor">
    <cofactor evidence="11 13">
        <name>Zn(2+)</name>
        <dbReference type="ChEBI" id="CHEBI:29105"/>
    </cofactor>
    <text evidence="11 13">Binds 1 zinc ion per subunit.</text>
</comment>
<feature type="domain" description="ERAP1-like C-terminal" evidence="15">
    <location>
        <begin position="622"/>
        <end position="941"/>
    </location>
</feature>
<dbReference type="InterPro" id="IPR014782">
    <property type="entry name" value="Peptidase_M1_dom"/>
</dbReference>
<dbReference type="Pfam" id="PF11838">
    <property type="entry name" value="ERAP1_C"/>
    <property type="match status" value="1"/>
</dbReference>
<dbReference type="Gene3D" id="2.60.40.1910">
    <property type="match status" value="1"/>
</dbReference>
<feature type="domain" description="Aminopeptidase N-like N-terminal" evidence="16">
    <location>
        <begin position="101"/>
        <end position="295"/>
    </location>
</feature>
<evidence type="ECO:0000256" key="3">
    <source>
        <dbReference type="ARBA" id="ARBA00022438"/>
    </source>
</evidence>
<protein>
    <recommendedName>
        <fullName evidence="13">Aminopeptidase</fullName>
        <ecNumber evidence="13">3.4.11.-</ecNumber>
    </recommendedName>
</protein>
<keyword evidence="7 11" id="KW-0862">Zinc</keyword>
<keyword evidence="3 13" id="KW-0031">Aminopeptidase</keyword>
<dbReference type="InterPro" id="IPR001930">
    <property type="entry name" value="Peptidase_M1"/>
</dbReference>
<keyword evidence="5 11" id="KW-0479">Metal-binding</keyword>
<comment type="subcellular location">
    <subcellularLocation>
        <location evidence="1">Microsome membrane</location>
        <topology evidence="1">Peripheral membrane protein</topology>
    </subcellularLocation>
</comment>
<feature type="binding site" evidence="11">
    <location>
        <position position="406"/>
    </location>
    <ligand>
        <name>Zn(2+)</name>
        <dbReference type="ChEBI" id="CHEBI:29105"/>
        <note>catalytic</note>
    </ligand>
</feature>
<dbReference type="Pfam" id="PF17900">
    <property type="entry name" value="Peptidase_M1_N"/>
    <property type="match status" value="1"/>
</dbReference>
<evidence type="ECO:0000256" key="7">
    <source>
        <dbReference type="ARBA" id="ARBA00022833"/>
    </source>
</evidence>
<keyword evidence="9 13" id="KW-0482">Metalloprotease</keyword>
<dbReference type="GO" id="GO:0043171">
    <property type="term" value="P:peptide catabolic process"/>
    <property type="evidence" value="ECO:0007669"/>
    <property type="project" value="TreeGrafter"/>
</dbReference>
<dbReference type="InterPro" id="IPR024571">
    <property type="entry name" value="ERAP1-like_C_dom"/>
</dbReference>
<evidence type="ECO:0000256" key="8">
    <source>
        <dbReference type="ARBA" id="ARBA00022848"/>
    </source>
</evidence>
<keyword evidence="4 13" id="KW-0645">Protease</keyword>
<accession>A0A7S0SI63</accession>
<feature type="binding site" evidence="11">
    <location>
        <position position="425"/>
    </location>
    <ligand>
        <name>Zn(2+)</name>
        <dbReference type="ChEBI" id="CHEBI:29105"/>
        <note>catalytic</note>
    </ligand>
</feature>
<name>A0A7S0SI63_9CHLO</name>
<keyword evidence="8" id="KW-0492">Microsome</keyword>
<dbReference type="PANTHER" id="PTHR11533:SF174">
    <property type="entry name" value="PUROMYCIN-SENSITIVE AMINOPEPTIDASE-RELATED"/>
    <property type="match status" value="1"/>
</dbReference>
<evidence type="ECO:0000256" key="10">
    <source>
        <dbReference type="PIRSR" id="PIRSR634016-1"/>
    </source>
</evidence>
<evidence type="ECO:0000256" key="6">
    <source>
        <dbReference type="ARBA" id="ARBA00022801"/>
    </source>
</evidence>
<dbReference type="InterPro" id="IPR042097">
    <property type="entry name" value="Aminopeptidase_N-like_N_sf"/>
</dbReference>
<dbReference type="GO" id="GO:0016020">
    <property type="term" value="C:membrane"/>
    <property type="evidence" value="ECO:0007669"/>
    <property type="project" value="TreeGrafter"/>
</dbReference>
<dbReference type="CDD" id="cd09601">
    <property type="entry name" value="M1_APN-Q_like"/>
    <property type="match status" value="1"/>
</dbReference>
<dbReference type="Gene3D" id="2.60.40.1730">
    <property type="entry name" value="tricorn interacting facor f3 domain"/>
    <property type="match status" value="1"/>
</dbReference>
<dbReference type="GO" id="GO:0006508">
    <property type="term" value="P:proteolysis"/>
    <property type="evidence" value="ECO:0007669"/>
    <property type="project" value="UniProtKB-KW"/>
</dbReference>
<dbReference type="InterPro" id="IPR034016">
    <property type="entry name" value="M1_APN-typ"/>
</dbReference>
<proteinExistence type="inferred from homology"/>
<evidence type="ECO:0000256" key="12">
    <source>
        <dbReference type="PIRSR" id="PIRSR634016-4"/>
    </source>
</evidence>
<gene>
    <name evidence="17" type="ORF">MANT1106_LOCUS9302</name>
</gene>
<evidence type="ECO:0000256" key="5">
    <source>
        <dbReference type="ARBA" id="ARBA00022723"/>
    </source>
</evidence>
<evidence type="ECO:0000256" key="2">
    <source>
        <dbReference type="ARBA" id="ARBA00010136"/>
    </source>
</evidence>
<dbReference type="GO" id="GO:0005615">
    <property type="term" value="C:extracellular space"/>
    <property type="evidence" value="ECO:0007669"/>
    <property type="project" value="TreeGrafter"/>
</dbReference>
<dbReference type="FunFam" id="1.10.390.10:FF:000001">
    <property type="entry name" value="Aminopeptidase"/>
    <property type="match status" value="1"/>
</dbReference>
<dbReference type="InterPro" id="IPR027268">
    <property type="entry name" value="Peptidase_M4/M1_CTD_sf"/>
</dbReference>
<dbReference type="GO" id="GO:0070006">
    <property type="term" value="F:metalloaminopeptidase activity"/>
    <property type="evidence" value="ECO:0007669"/>
    <property type="project" value="TreeGrafter"/>
</dbReference>
<dbReference type="SUPFAM" id="SSF55486">
    <property type="entry name" value="Metalloproteases ('zincins'), catalytic domain"/>
    <property type="match status" value="1"/>
</dbReference>
<organism evidence="17">
    <name type="scientific">Mantoniella antarctica</name>
    <dbReference type="NCBI Taxonomy" id="81844"/>
    <lineage>
        <taxon>Eukaryota</taxon>
        <taxon>Viridiplantae</taxon>
        <taxon>Chlorophyta</taxon>
        <taxon>Mamiellophyceae</taxon>
        <taxon>Mamiellales</taxon>
        <taxon>Mamiellaceae</taxon>
        <taxon>Mantoniella</taxon>
    </lineage>
</organism>
<feature type="active site" description="Proton acceptor" evidence="10">
    <location>
        <position position="403"/>
    </location>
</feature>
<dbReference type="EC" id="3.4.11.-" evidence="13"/>
<keyword evidence="8" id="KW-0256">Endoplasmic reticulum</keyword>
<evidence type="ECO:0000256" key="1">
    <source>
        <dbReference type="ARBA" id="ARBA00004174"/>
    </source>
</evidence>
<dbReference type="InterPro" id="IPR050344">
    <property type="entry name" value="Peptidase_M1_aminopeptidases"/>
</dbReference>
<feature type="site" description="Transition state stabilizer" evidence="12">
    <location>
        <position position="488"/>
    </location>
</feature>
<evidence type="ECO:0000256" key="11">
    <source>
        <dbReference type="PIRSR" id="PIRSR634016-3"/>
    </source>
</evidence>
<dbReference type="SUPFAM" id="SSF63737">
    <property type="entry name" value="Leukotriene A4 hydrolase N-terminal domain"/>
    <property type="match status" value="1"/>
</dbReference>
<dbReference type="GO" id="GO:0008270">
    <property type="term" value="F:zinc ion binding"/>
    <property type="evidence" value="ECO:0007669"/>
    <property type="project" value="UniProtKB-UniRule"/>
</dbReference>
<evidence type="ECO:0000256" key="13">
    <source>
        <dbReference type="RuleBase" id="RU364040"/>
    </source>
</evidence>
<dbReference type="GO" id="GO:0005737">
    <property type="term" value="C:cytoplasm"/>
    <property type="evidence" value="ECO:0007669"/>
    <property type="project" value="TreeGrafter"/>
</dbReference>
<sequence>MSCVGAQRLSSLLSLSSPSSVSRLRSRAARTKTARSAMPPTRASAGDNVLCRAVAEDKPGRTPLITLEGGRQMSYVKCSCSKCRGLVMCGDKQLLPSAVTPQHYDLSLAPDLEAFTYTGVCTVQLLVSEPCDAITFHAKDLAISAGVLVDAAGVERTNPGGPDVLYGEEKQETATVALSAPLTAADIGTVVTLRLEFTGELNDKMAGFYRSAYPAPDGSGETRYLAVTQFEPTDARRCFPCWDEPALKATFGMTLTVPDDRVALSNMPEKAVVKDAAGGKKTVTFETTPVMSTYLLAFCVGEFDHIEDTTPEGVTVRCWTPVGKSEQGRFALDTAVGSLSFFGEYFDNAYPLPKMDMIAVPDFSAGAMENWGLVVYRASLMLFEEGKTPTNAKQSIGYVVGHELAHQWFGNLVTMEWWSQLWLNEGFATWVGWRAMDHLYPEWKVWSQFLTNEQSMGLGLDSLRSSHPVEVPIQSAGQVNEIFDAISYSKGSCVIRMLEAHLGEETFRAGMRAYVARHAYGNAGTTDLWQALSEVSGQDVAGLMSCWTSQTGYPILSVAAHEAEGTVTVTQRRYLASGPASLTEEEASAQWKVPLGAFGLPGVLDTPEATFPLPPHAAGTALKLNVGQTGFYRTVYDDASRAALKVALPTMEEVDRVGLVSDAFACGAAGYAETTAALELLSAYADAGEESYVVWSEIASGLGGLVSAFFEQPEEVVAGLRGLGAELFAPLVERLGWEGVAGEDYQTTRLRQLAVSRSLAFEHPAAVAEARRRYDLYLGGDIAAMPADIKGAVFASALRQGGAAELAQLQTLYAAAESQLEESLLLGAMGAGRDATTILAALEFNMTDAVRKQDGGAIVGAASGSRVGRRVVWDWVRANWDGVDAKFGGGGVSSGLTRVIGASCGGLASEEDAAAIEAFYVPKEIEGAARTVSQAAEAVRARAARLERDAAPVAVWLTK</sequence>
<comment type="similarity">
    <text evidence="2 13">Belongs to the peptidase M1 family.</text>
</comment>
<dbReference type="EMBL" id="HBFC01015808">
    <property type="protein sequence ID" value="CAD8706619.1"/>
    <property type="molecule type" value="Transcribed_RNA"/>
</dbReference>
<keyword evidence="6 13" id="KW-0378">Hydrolase</keyword>
<evidence type="ECO:0000259" key="16">
    <source>
        <dbReference type="Pfam" id="PF17900"/>
    </source>
</evidence>
<evidence type="ECO:0000313" key="17">
    <source>
        <dbReference type="EMBL" id="CAD8706619.1"/>
    </source>
</evidence>
<evidence type="ECO:0000256" key="4">
    <source>
        <dbReference type="ARBA" id="ARBA00022670"/>
    </source>
</evidence>
<feature type="domain" description="Peptidase M1 membrane alanine aminopeptidase" evidence="14">
    <location>
        <begin position="330"/>
        <end position="547"/>
    </location>
</feature>
<evidence type="ECO:0000259" key="15">
    <source>
        <dbReference type="Pfam" id="PF11838"/>
    </source>
</evidence>
<dbReference type="Gene3D" id="1.10.390.10">
    <property type="entry name" value="Neutral Protease Domain 2"/>
    <property type="match status" value="1"/>
</dbReference>
<dbReference type="InterPro" id="IPR045357">
    <property type="entry name" value="Aminopeptidase_N-like_N"/>
</dbReference>
<evidence type="ECO:0000256" key="9">
    <source>
        <dbReference type="ARBA" id="ARBA00023049"/>
    </source>
</evidence>
<dbReference type="PANTHER" id="PTHR11533">
    <property type="entry name" value="PROTEASE M1 ZINC METALLOPROTEASE"/>
    <property type="match status" value="1"/>
</dbReference>
<dbReference type="Gene3D" id="1.25.50.20">
    <property type="match status" value="1"/>
</dbReference>
<dbReference type="GO" id="GO:0042277">
    <property type="term" value="F:peptide binding"/>
    <property type="evidence" value="ECO:0007669"/>
    <property type="project" value="TreeGrafter"/>
</dbReference>
<dbReference type="AlphaFoldDB" id="A0A7S0SI63"/>
<reference evidence="17" key="1">
    <citation type="submission" date="2021-01" db="EMBL/GenBank/DDBJ databases">
        <authorList>
            <person name="Corre E."/>
            <person name="Pelletier E."/>
            <person name="Niang G."/>
            <person name="Scheremetjew M."/>
            <person name="Finn R."/>
            <person name="Kale V."/>
            <person name="Holt S."/>
            <person name="Cochrane G."/>
            <person name="Meng A."/>
            <person name="Brown T."/>
            <person name="Cohen L."/>
        </authorList>
    </citation>
    <scope>NUCLEOTIDE SEQUENCE</scope>
    <source>
        <strain evidence="17">SL-175</strain>
    </source>
</reference>